<protein>
    <submittedName>
        <fullName evidence="2">MarR family transcriptional regulator</fullName>
    </submittedName>
</protein>
<dbReference type="InterPro" id="IPR000835">
    <property type="entry name" value="HTH_MarR-typ"/>
</dbReference>
<sequence>MSQEDVREKIGYLIKQTQQAFHRGCEERLRPLGLSMSQYAVLRAVADIGPAPAAELARRTFVTRQSLRDVLSGLLGADLVTIADAPTIGRALPVALTPGGRSLLDRADAIVFDVEDRMLTGIPSKDVRRLAALLTTCLENLG</sequence>
<reference evidence="2 3" key="1">
    <citation type="submission" date="2016-04" db="EMBL/GenBank/DDBJ databases">
        <authorList>
            <person name="Evans L.H."/>
            <person name="Alamgir A."/>
            <person name="Owens N."/>
            <person name="Weber N.D."/>
            <person name="Virtaneva K."/>
            <person name="Barbian K."/>
            <person name="Babar A."/>
            <person name="Rosenke K."/>
        </authorList>
    </citation>
    <scope>NUCLEOTIDE SEQUENCE [LARGE SCALE GENOMIC DNA]</scope>
    <source>
        <strain evidence="2 3">IFM 0406</strain>
    </source>
</reference>
<dbReference type="InterPro" id="IPR036388">
    <property type="entry name" value="WH-like_DNA-bd_sf"/>
</dbReference>
<dbReference type="Proteomes" id="UP000076512">
    <property type="component" value="Unassembled WGS sequence"/>
</dbReference>
<feature type="domain" description="HTH marR-type" evidence="1">
    <location>
        <begin position="7"/>
        <end position="139"/>
    </location>
</feature>
<dbReference type="STRING" id="455432.AWN90_30980"/>
<dbReference type="AlphaFoldDB" id="A0A164M832"/>
<dbReference type="PANTHER" id="PTHR33164">
    <property type="entry name" value="TRANSCRIPTIONAL REGULATOR, MARR FAMILY"/>
    <property type="match status" value="1"/>
</dbReference>
<dbReference type="PANTHER" id="PTHR33164:SF43">
    <property type="entry name" value="HTH-TYPE TRANSCRIPTIONAL REPRESSOR YETL"/>
    <property type="match status" value="1"/>
</dbReference>
<gene>
    <name evidence="2" type="ORF">AWN90_30980</name>
</gene>
<accession>A0A164M832</accession>
<dbReference type="Gene3D" id="1.10.10.10">
    <property type="entry name" value="Winged helix-like DNA-binding domain superfamily/Winged helix DNA-binding domain"/>
    <property type="match status" value="1"/>
</dbReference>
<dbReference type="Pfam" id="PF12802">
    <property type="entry name" value="MarR_2"/>
    <property type="match status" value="1"/>
</dbReference>
<dbReference type="GO" id="GO:0003700">
    <property type="term" value="F:DNA-binding transcription factor activity"/>
    <property type="evidence" value="ECO:0007669"/>
    <property type="project" value="InterPro"/>
</dbReference>
<dbReference type="PROSITE" id="PS50995">
    <property type="entry name" value="HTH_MARR_2"/>
    <property type="match status" value="1"/>
</dbReference>
<dbReference type="SMART" id="SM00347">
    <property type="entry name" value="HTH_MARR"/>
    <property type="match status" value="1"/>
</dbReference>
<dbReference type="InterPro" id="IPR036390">
    <property type="entry name" value="WH_DNA-bd_sf"/>
</dbReference>
<comment type="caution">
    <text evidence="2">The sequence shown here is derived from an EMBL/GenBank/DDBJ whole genome shotgun (WGS) entry which is preliminary data.</text>
</comment>
<dbReference type="OrthoDB" id="3177763at2"/>
<evidence type="ECO:0000259" key="1">
    <source>
        <dbReference type="PROSITE" id="PS50995"/>
    </source>
</evidence>
<dbReference type="EMBL" id="LWGR01000007">
    <property type="protein sequence ID" value="KZM73129.1"/>
    <property type="molecule type" value="Genomic_DNA"/>
</dbReference>
<organism evidence="2 3">
    <name type="scientific">Nocardia terpenica</name>
    <dbReference type="NCBI Taxonomy" id="455432"/>
    <lineage>
        <taxon>Bacteria</taxon>
        <taxon>Bacillati</taxon>
        <taxon>Actinomycetota</taxon>
        <taxon>Actinomycetes</taxon>
        <taxon>Mycobacteriales</taxon>
        <taxon>Nocardiaceae</taxon>
        <taxon>Nocardia</taxon>
    </lineage>
</organism>
<evidence type="ECO:0000313" key="3">
    <source>
        <dbReference type="Proteomes" id="UP000076512"/>
    </source>
</evidence>
<keyword evidence="3" id="KW-1185">Reference proteome</keyword>
<dbReference type="GO" id="GO:0006950">
    <property type="term" value="P:response to stress"/>
    <property type="evidence" value="ECO:0007669"/>
    <property type="project" value="TreeGrafter"/>
</dbReference>
<dbReference type="SUPFAM" id="SSF46785">
    <property type="entry name" value="Winged helix' DNA-binding domain"/>
    <property type="match status" value="1"/>
</dbReference>
<name>A0A164M832_9NOCA</name>
<evidence type="ECO:0000313" key="2">
    <source>
        <dbReference type="EMBL" id="KZM73129.1"/>
    </source>
</evidence>
<proteinExistence type="predicted"/>
<dbReference type="InterPro" id="IPR039422">
    <property type="entry name" value="MarR/SlyA-like"/>
</dbReference>
<dbReference type="RefSeq" id="WP_067589863.1">
    <property type="nucleotide sequence ID" value="NZ_JABMCZ010000004.1"/>
</dbReference>